<reference evidence="1 2" key="1">
    <citation type="submission" date="2019-04" db="EMBL/GenBank/DDBJ databases">
        <title>An improved genome assembly and genetic linkage map for asparagus bean, Vigna unguiculata ssp. sesquipedialis.</title>
        <authorList>
            <person name="Xia Q."/>
            <person name="Zhang R."/>
            <person name="Dong Y."/>
        </authorList>
    </citation>
    <scope>NUCLEOTIDE SEQUENCE [LARGE SCALE GENOMIC DNA]</scope>
    <source>
        <tissue evidence="1">Leaf</tissue>
    </source>
</reference>
<protein>
    <submittedName>
        <fullName evidence="1">Uncharacterized protein</fullName>
    </submittedName>
</protein>
<dbReference type="AlphaFoldDB" id="A0A4D6LD14"/>
<sequence length="167" mass="19451">MGVRILKGAVQEVKWADTKTLSRFLSRHQDPRQRLLPPPTNFAGVFTGDTVTLDSISRDTFLHQRLLLCFSNAFQTGAAPISLAGHRHQRFQPPQSRRWSCRHRRGKRRRCWCARTPRLVITRPSLLRSRDHTRPHLFSWFSAFLAVPIVKRKFPDQMALLCCFYAL</sequence>
<organism evidence="1 2">
    <name type="scientific">Vigna unguiculata</name>
    <name type="common">Cowpea</name>
    <dbReference type="NCBI Taxonomy" id="3917"/>
    <lineage>
        <taxon>Eukaryota</taxon>
        <taxon>Viridiplantae</taxon>
        <taxon>Streptophyta</taxon>
        <taxon>Embryophyta</taxon>
        <taxon>Tracheophyta</taxon>
        <taxon>Spermatophyta</taxon>
        <taxon>Magnoliopsida</taxon>
        <taxon>eudicotyledons</taxon>
        <taxon>Gunneridae</taxon>
        <taxon>Pentapetalae</taxon>
        <taxon>rosids</taxon>
        <taxon>fabids</taxon>
        <taxon>Fabales</taxon>
        <taxon>Fabaceae</taxon>
        <taxon>Papilionoideae</taxon>
        <taxon>50 kb inversion clade</taxon>
        <taxon>NPAAA clade</taxon>
        <taxon>indigoferoid/millettioid clade</taxon>
        <taxon>Phaseoleae</taxon>
        <taxon>Vigna</taxon>
    </lineage>
</organism>
<name>A0A4D6LD14_VIGUN</name>
<gene>
    <name evidence="1" type="ORF">DEO72_LG3g807</name>
</gene>
<evidence type="ECO:0000313" key="1">
    <source>
        <dbReference type="EMBL" id="QCD86286.1"/>
    </source>
</evidence>
<evidence type="ECO:0000313" key="2">
    <source>
        <dbReference type="Proteomes" id="UP000501690"/>
    </source>
</evidence>
<proteinExistence type="predicted"/>
<dbReference type="EMBL" id="CP039347">
    <property type="protein sequence ID" value="QCD86286.1"/>
    <property type="molecule type" value="Genomic_DNA"/>
</dbReference>
<keyword evidence="2" id="KW-1185">Reference proteome</keyword>
<accession>A0A4D6LD14</accession>
<dbReference type="Proteomes" id="UP000501690">
    <property type="component" value="Linkage Group LG3"/>
</dbReference>